<evidence type="ECO:0000313" key="2">
    <source>
        <dbReference type="Proteomes" id="UP000001231"/>
    </source>
</evidence>
<dbReference type="STRING" id="523791.Kkor_1432"/>
<reference evidence="1 2" key="1">
    <citation type="journal article" date="2009" name="Stand. Genomic Sci.">
        <title>Complete genome sequence of Kangiella koreensis type strain (SW-125).</title>
        <authorList>
            <person name="Han C."/>
            <person name="Sikorski J."/>
            <person name="Lapidus A."/>
            <person name="Nolan M."/>
            <person name="Glavina Del Rio T."/>
            <person name="Tice H."/>
            <person name="Cheng J.F."/>
            <person name="Lucas S."/>
            <person name="Chen F."/>
            <person name="Copeland A."/>
            <person name="Ivanova N."/>
            <person name="Mavromatis K."/>
            <person name="Ovchinnikova G."/>
            <person name="Pati A."/>
            <person name="Bruce D."/>
            <person name="Goodwin L."/>
            <person name="Pitluck S."/>
            <person name="Chen A."/>
            <person name="Palaniappan K."/>
            <person name="Land M."/>
            <person name="Hauser L."/>
            <person name="Chang Y.J."/>
            <person name="Jeffries C.D."/>
            <person name="Chain P."/>
            <person name="Saunders E."/>
            <person name="Brettin T."/>
            <person name="Goker M."/>
            <person name="Tindall B.J."/>
            <person name="Bristow J."/>
            <person name="Eisen J.A."/>
            <person name="Markowitz V."/>
            <person name="Hugenholtz P."/>
            <person name="Kyrpides N.C."/>
            <person name="Klenk H.P."/>
            <person name="Detter J.C."/>
        </authorList>
    </citation>
    <scope>NUCLEOTIDE SEQUENCE [LARGE SCALE GENOMIC DNA]</scope>
    <source>
        <strain evidence="2">DSM 16069 / KCTC 12182 / SW-125</strain>
    </source>
</reference>
<gene>
    <name evidence="1" type="ordered locus">Kkor_1432</name>
</gene>
<organism evidence="1 2">
    <name type="scientific">Kangiella koreensis (strain DSM 16069 / JCM 12317 / KCTC 12182 / SW-125)</name>
    <dbReference type="NCBI Taxonomy" id="523791"/>
    <lineage>
        <taxon>Bacteria</taxon>
        <taxon>Pseudomonadati</taxon>
        <taxon>Pseudomonadota</taxon>
        <taxon>Gammaproteobacteria</taxon>
        <taxon>Kangiellales</taxon>
        <taxon>Kangiellaceae</taxon>
        <taxon>Kangiella</taxon>
    </lineage>
</organism>
<dbReference type="AlphaFoldDB" id="C7RC52"/>
<accession>C7RC52</accession>
<dbReference type="OrthoDB" id="8482106at2"/>
<dbReference type="EMBL" id="CP001707">
    <property type="protein sequence ID" value="ACV26844.1"/>
    <property type="molecule type" value="Genomic_DNA"/>
</dbReference>
<dbReference type="RefSeq" id="WP_012801358.1">
    <property type="nucleotide sequence ID" value="NC_013166.1"/>
</dbReference>
<dbReference type="Proteomes" id="UP000001231">
    <property type="component" value="Chromosome"/>
</dbReference>
<evidence type="ECO:0000313" key="1">
    <source>
        <dbReference type="EMBL" id="ACV26844.1"/>
    </source>
</evidence>
<proteinExistence type="predicted"/>
<name>C7RC52_KANKD</name>
<keyword evidence="2" id="KW-1185">Reference proteome</keyword>
<dbReference type="InParanoid" id="C7RC52"/>
<dbReference type="eggNOG" id="ENOG5032YUC">
    <property type="taxonomic scope" value="Bacteria"/>
</dbReference>
<dbReference type="KEGG" id="kko:Kkor_1432"/>
<sequence>MKFFVPHTQSTEEALSVIDSIAKFIGNSSPQPEEMIYSLTYKHNGKTMVATVGESVDEYYKEAAPEVQAIFPPSSAGQPYKICLPNRGVLRGEPIYTSNQISFQKFES</sequence>
<protein>
    <submittedName>
        <fullName evidence="1">Uncharacterized protein</fullName>
    </submittedName>
</protein>
<dbReference type="HOGENOM" id="CLU_2192322_0_0_6"/>